<proteinExistence type="inferred from homology"/>
<dbReference type="SUPFAM" id="SSF46785">
    <property type="entry name" value="Winged helix' DNA-binding domain"/>
    <property type="match status" value="1"/>
</dbReference>
<dbReference type="Gene3D" id="3.40.190.290">
    <property type="match status" value="1"/>
</dbReference>
<dbReference type="GO" id="GO:0043565">
    <property type="term" value="F:sequence-specific DNA binding"/>
    <property type="evidence" value="ECO:0007669"/>
    <property type="project" value="TreeGrafter"/>
</dbReference>
<dbReference type="GO" id="GO:0003700">
    <property type="term" value="F:DNA-binding transcription factor activity"/>
    <property type="evidence" value="ECO:0007669"/>
    <property type="project" value="InterPro"/>
</dbReference>
<reference evidence="6 7" key="1">
    <citation type="submission" date="2017-05" db="EMBL/GenBank/DDBJ databases">
        <title>Complete and WGS of Bordetella genogroups.</title>
        <authorList>
            <person name="Spilker T."/>
            <person name="LiPuma J."/>
        </authorList>
    </citation>
    <scope>NUCLEOTIDE SEQUENCE [LARGE SCALE GENOMIC DNA]</scope>
    <source>
        <strain evidence="6 7">AU10456</strain>
    </source>
</reference>
<evidence type="ECO:0000256" key="3">
    <source>
        <dbReference type="ARBA" id="ARBA00023125"/>
    </source>
</evidence>
<evidence type="ECO:0000313" key="7">
    <source>
        <dbReference type="Proteomes" id="UP000216913"/>
    </source>
</evidence>
<dbReference type="SUPFAM" id="SSF53850">
    <property type="entry name" value="Periplasmic binding protein-like II"/>
    <property type="match status" value="1"/>
</dbReference>
<dbReference type="PANTHER" id="PTHR30537:SF5">
    <property type="entry name" value="HTH-TYPE TRANSCRIPTIONAL ACTIVATOR TTDR-RELATED"/>
    <property type="match status" value="1"/>
</dbReference>
<keyword evidence="7" id="KW-1185">Reference proteome</keyword>
<dbReference type="EMBL" id="NEVP01000006">
    <property type="protein sequence ID" value="OZI51868.1"/>
    <property type="molecule type" value="Genomic_DNA"/>
</dbReference>
<evidence type="ECO:0000256" key="2">
    <source>
        <dbReference type="ARBA" id="ARBA00023015"/>
    </source>
</evidence>
<dbReference type="RefSeq" id="WP_094799822.1">
    <property type="nucleotide sequence ID" value="NZ_NEVN01000005.1"/>
</dbReference>
<dbReference type="Pfam" id="PF03466">
    <property type="entry name" value="LysR_substrate"/>
    <property type="match status" value="1"/>
</dbReference>
<evidence type="ECO:0000256" key="1">
    <source>
        <dbReference type="ARBA" id="ARBA00009437"/>
    </source>
</evidence>
<keyword evidence="2" id="KW-0805">Transcription regulation</keyword>
<feature type="domain" description="HTH lysR-type" evidence="5">
    <location>
        <begin position="1"/>
        <end position="59"/>
    </location>
</feature>
<dbReference type="InterPro" id="IPR036390">
    <property type="entry name" value="WH_DNA-bd_sf"/>
</dbReference>
<sequence>MTDTSDIRFLLTIQAGGSLLAAARALGVTPSAVSQRLQQLEARVGARLVDRSARRLRFTDEGALLCRRGEALVHQLDELMQEVQASQAGLLGRLSVCAPLGFGRRYVAPLAADFQRLNPRIEVALTLSDEPLAVAAERHDVIVHIGALPASNLIGHAIAPNARLLVAAPAVLRRFGTPQTPEDLAGMPCIVLRENNEDVSLWSFAKGRTTRSVRVPAPLSCNDGDVIRQWAVEGRGVILRSEWDVADDLRAGRLVRLLPGWKAPDANVVALTHDRAGLPRRTRDFMAHLQAGFKGGAPWRLARTPEAG</sequence>
<dbReference type="InterPro" id="IPR036388">
    <property type="entry name" value="WH-like_DNA-bd_sf"/>
</dbReference>
<dbReference type="GO" id="GO:0006351">
    <property type="term" value="P:DNA-templated transcription"/>
    <property type="evidence" value="ECO:0007669"/>
    <property type="project" value="TreeGrafter"/>
</dbReference>
<keyword evidence="3" id="KW-0238">DNA-binding</keyword>
<dbReference type="AlphaFoldDB" id="A0A261TQD2"/>
<evidence type="ECO:0000313" key="6">
    <source>
        <dbReference type="EMBL" id="OZI51868.1"/>
    </source>
</evidence>
<dbReference type="Proteomes" id="UP000216913">
    <property type="component" value="Unassembled WGS sequence"/>
</dbReference>
<evidence type="ECO:0000256" key="4">
    <source>
        <dbReference type="ARBA" id="ARBA00023163"/>
    </source>
</evidence>
<dbReference type="PROSITE" id="PS50931">
    <property type="entry name" value="HTH_LYSR"/>
    <property type="match status" value="1"/>
</dbReference>
<organism evidence="6 7">
    <name type="scientific">Bordetella genomosp. 5</name>
    <dbReference type="NCBI Taxonomy" id="1395608"/>
    <lineage>
        <taxon>Bacteria</taxon>
        <taxon>Pseudomonadati</taxon>
        <taxon>Pseudomonadota</taxon>
        <taxon>Betaproteobacteria</taxon>
        <taxon>Burkholderiales</taxon>
        <taxon>Alcaligenaceae</taxon>
        <taxon>Bordetella</taxon>
    </lineage>
</organism>
<comment type="caution">
    <text evidence="6">The sequence shown here is derived from an EMBL/GenBank/DDBJ whole genome shotgun (WGS) entry which is preliminary data.</text>
</comment>
<keyword evidence="4" id="KW-0804">Transcription</keyword>
<dbReference type="PANTHER" id="PTHR30537">
    <property type="entry name" value="HTH-TYPE TRANSCRIPTIONAL REGULATOR"/>
    <property type="match status" value="1"/>
</dbReference>
<dbReference type="InterPro" id="IPR005119">
    <property type="entry name" value="LysR_subst-bd"/>
</dbReference>
<dbReference type="Gene3D" id="1.10.10.10">
    <property type="entry name" value="Winged helix-like DNA-binding domain superfamily/Winged helix DNA-binding domain"/>
    <property type="match status" value="1"/>
</dbReference>
<dbReference type="InterPro" id="IPR000847">
    <property type="entry name" value="LysR_HTH_N"/>
</dbReference>
<dbReference type="Pfam" id="PF00126">
    <property type="entry name" value="HTH_1"/>
    <property type="match status" value="1"/>
</dbReference>
<gene>
    <name evidence="6" type="ORF">CAL25_10115</name>
</gene>
<evidence type="ECO:0000259" key="5">
    <source>
        <dbReference type="PROSITE" id="PS50931"/>
    </source>
</evidence>
<name>A0A261TQD2_9BORD</name>
<dbReference type="InterPro" id="IPR058163">
    <property type="entry name" value="LysR-type_TF_proteobact-type"/>
</dbReference>
<accession>A0A261TQD2</accession>
<protein>
    <submittedName>
        <fullName evidence="6">LysR family transcriptional regulator</fullName>
    </submittedName>
</protein>
<comment type="similarity">
    <text evidence="1">Belongs to the LysR transcriptional regulatory family.</text>
</comment>
<dbReference type="OrthoDB" id="8954631at2"/>